<dbReference type="NCBIfam" id="TIGR01844">
    <property type="entry name" value="type_I_sec_TolC"/>
    <property type="match status" value="1"/>
</dbReference>
<dbReference type="RefSeq" id="WP_022776594.1">
    <property type="nucleotide sequence ID" value="NC_022576.1"/>
</dbReference>
<dbReference type="eggNOG" id="COG1538">
    <property type="taxonomic scope" value="Bacteria"/>
</dbReference>
<dbReference type="GO" id="GO:1990281">
    <property type="term" value="C:efflux pump complex"/>
    <property type="evidence" value="ECO:0007669"/>
    <property type="project" value="TreeGrafter"/>
</dbReference>
<feature type="chain" id="PRO_5004662941" evidence="8">
    <location>
        <begin position="20"/>
        <end position="437"/>
    </location>
</feature>
<evidence type="ECO:0000256" key="5">
    <source>
        <dbReference type="ARBA" id="ARBA00022692"/>
    </source>
</evidence>
<dbReference type="AlphaFoldDB" id="U5NER8"/>
<dbReference type="STRING" id="946483.Cenrod_2608"/>
<dbReference type="InterPro" id="IPR010130">
    <property type="entry name" value="T1SS_OMP_TolC"/>
</dbReference>
<keyword evidence="3" id="KW-0813">Transport</keyword>
<dbReference type="PANTHER" id="PTHR30026">
    <property type="entry name" value="OUTER MEMBRANE PROTEIN TOLC"/>
    <property type="match status" value="1"/>
</dbReference>
<dbReference type="InterPro" id="IPR003423">
    <property type="entry name" value="OMP_efflux"/>
</dbReference>
<organism evidence="9 10">
    <name type="scientific">Candidatus Symbiobacter mobilis CR</name>
    <dbReference type="NCBI Taxonomy" id="946483"/>
    <lineage>
        <taxon>Bacteria</taxon>
        <taxon>Pseudomonadati</taxon>
        <taxon>Pseudomonadota</taxon>
        <taxon>Betaproteobacteria</taxon>
        <taxon>Burkholderiales</taxon>
        <taxon>Comamonadaceae</taxon>
    </lineage>
</organism>
<dbReference type="SUPFAM" id="SSF56954">
    <property type="entry name" value="Outer membrane efflux proteins (OEP)"/>
    <property type="match status" value="1"/>
</dbReference>
<dbReference type="InterPro" id="IPR051906">
    <property type="entry name" value="TolC-like"/>
</dbReference>
<dbReference type="Gene3D" id="1.20.1600.10">
    <property type="entry name" value="Outer membrane efflux proteins (OEP)"/>
    <property type="match status" value="1"/>
</dbReference>
<evidence type="ECO:0000256" key="2">
    <source>
        <dbReference type="ARBA" id="ARBA00007613"/>
    </source>
</evidence>
<dbReference type="PATRIC" id="fig|946483.4.peg.2635"/>
<comment type="similarity">
    <text evidence="2">Belongs to the outer membrane factor (OMF) (TC 1.B.17) family.</text>
</comment>
<evidence type="ECO:0000313" key="10">
    <source>
        <dbReference type="Proteomes" id="UP000017184"/>
    </source>
</evidence>
<evidence type="ECO:0000256" key="6">
    <source>
        <dbReference type="ARBA" id="ARBA00023136"/>
    </source>
</evidence>
<evidence type="ECO:0000256" key="8">
    <source>
        <dbReference type="SAM" id="SignalP"/>
    </source>
</evidence>
<dbReference type="PANTHER" id="PTHR30026:SF20">
    <property type="entry name" value="OUTER MEMBRANE PROTEIN TOLC"/>
    <property type="match status" value="1"/>
</dbReference>
<comment type="subcellular location">
    <subcellularLocation>
        <location evidence="1">Cell outer membrane</location>
    </subcellularLocation>
</comment>
<sequence length="437" mass="46894">MKWFSSLTLVATAAFSVHAADLTTAYNLAKAHDPAYRAARATHDANVAQGAQAQSAVLPSVQLTYGANRTNVSSDVAAFDRGGYGARTATLSASQPLYRPANVATARQGELQQELAQTQWQAATQDLLVRVSQAYFDVLAAQDSLALVQAQKKAVAEQLSSAQRNFDVGTATITDTREAQARFDLVIAQEIAAENALRIRQIALDKLTGTADTTVQPLSPQATLPAIAPADMGVWVDTARSTHPTVRQAQWGLEIAQLEHRKATAADLPTLDLTGSYSVTRNDGSTQTAQDYRNNVTYVGLQAQWPVFAGFSIRNRIQETVSLEEKAQADLQSALIGVEQATRTAYLGLQAGMSQVRALEAAQTSGQSALDATRTGYEVGVRVNVDVLNAQSVLFDTQTKLSQARYDVLLGHLRLRQANGSLQESDLDAINALLAKP</sequence>
<dbReference type="Proteomes" id="UP000017184">
    <property type="component" value="Chromosome"/>
</dbReference>
<reference evidence="9 10" key="1">
    <citation type="journal article" date="2013" name="Genome Biol.">
        <title>Genomic analysis reveals key aspects of prokaryotic symbiosis in the phototrophic consortium "Chlorochromatium aggregatum".</title>
        <authorList>
            <person name="Liu Z."/>
            <person name="Muller J."/>
            <person name="Li T."/>
            <person name="Alvey R.M."/>
            <person name="Vogl K."/>
            <person name="Frigaard N.U."/>
            <person name="Rockwell N.C."/>
            <person name="Boyd E.S."/>
            <person name="Tomsho L.P."/>
            <person name="Schuster S.C."/>
            <person name="Henke P."/>
            <person name="Rohde M."/>
            <person name="Overmann J."/>
            <person name="Bryant D.A."/>
        </authorList>
    </citation>
    <scope>NUCLEOTIDE SEQUENCE [LARGE SCALE GENOMIC DNA]</scope>
    <source>
        <strain evidence="9">CR</strain>
    </source>
</reference>
<keyword evidence="7" id="KW-0998">Cell outer membrane</keyword>
<accession>U5NER8</accession>
<keyword evidence="5" id="KW-0812">Transmembrane</keyword>
<keyword evidence="4" id="KW-1134">Transmembrane beta strand</keyword>
<proteinExistence type="inferred from homology"/>
<evidence type="ECO:0000256" key="4">
    <source>
        <dbReference type="ARBA" id="ARBA00022452"/>
    </source>
</evidence>
<dbReference type="GO" id="GO:0009279">
    <property type="term" value="C:cell outer membrane"/>
    <property type="evidence" value="ECO:0007669"/>
    <property type="project" value="UniProtKB-SubCell"/>
</dbReference>
<evidence type="ECO:0000256" key="3">
    <source>
        <dbReference type="ARBA" id="ARBA00022448"/>
    </source>
</evidence>
<dbReference type="KEGG" id="cbx:Cenrod_2608"/>
<dbReference type="GO" id="GO:0015288">
    <property type="term" value="F:porin activity"/>
    <property type="evidence" value="ECO:0007669"/>
    <property type="project" value="TreeGrafter"/>
</dbReference>
<protein>
    <submittedName>
        <fullName evidence="9">Outer membrane channel protein TolC</fullName>
    </submittedName>
</protein>
<evidence type="ECO:0000256" key="1">
    <source>
        <dbReference type="ARBA" id="ARBA00004442"/>
    </source>
</evidence>
<keyword evidence="8" id="KW-0732">Signal</keyword>
<keyword evidence="6" id="KW-0472">Membrane</keyword>
<name>U5NER8_9BURK</name>
<evidence type="ECO:0000313" key="9">
    <source>
        <dbReference type="EMBL" id="AGX88659.1"/>
    </source>
</evidence>
<dbReference type="HOGENOM" id="CLU_012817_0_2_4"/>
<evidence type="ECO:0000256" key="7">
    <source>
        <dbReference type="ARBA" id="ARBA00023237"/>
    </source>
</evidence>
<gene>
    <name evidence="9" type="primary">tolC</name>
    <name evidence="9" type="ORF">Cenrod_2608</name>
</gene>
<dbReference type="GO" id="GO:0015562">
    <property type="term" value="F:efflux transmembrane transporter activity"/>
    <property type="evidence" value="ECO:0007669"/>
    <property type="project" value="InterPro"/>
</dbReference>
<dbReference type="EMBL" id="CP004885">
    <property type="protein sequence ID" value="AGX88659.1"/>
    <property type="molecule type" value="Genomic_DNA"/>
</dbReference>
<dbReference type="OrthoDB" id="9813458at2"/>
<feature type="signal peptide" evidence="8">
    <location>
        <begin position="1"/>
        <end position="19"/>
    </location>
</feature>
<dbReference type="Pfam" id="PF02321">
    <property type="entry name" value="OEP"/>
    <property type="match status" value="2"/>
</dbReference>
<keyword evidence="10" id="KW-1185">Reference proteome</keyword>